<sequence length="269" mass="31181">MNNKYIFYIIIFLLHSPIVNSQILKNLTSSYESYSAYYLDDSKTGDFSYEDRFRSNNYLNLKYNIGYNWNFELQIESYLPTALLNYSPNFKDTGISTFKIEYNKKDLNISLGNFYEQFGSGMILRSWEDRSLGINNSIRGLNVKYRINDKINFTTLIGNQKKGFKYSKGYIVGFDSEFDLSKILKNNSTFLLGISYVGRNDQKTKSDFYDEMTNLYSARIDYSSSYFYSNIELVNKSKNPIVIFGSVSNTFIKDGSAILFNSGFFKDGL</sequence>
<proteinExistence type="predicted"/>
<name>A0A381T2X0_9ZZZZ</name>
<reference evidence="1" key="1">
    <citation type="submission" date="2018-05" db="EMBL/GenBank/DDBJ databases">
        <authorList>
            <person name="Lanie J.A."/>
            <person name="Ng W.-L."/>
            <person name="Kazmierczak K.M."/>
            <person name="Andrzejewski T.M."/>
            <person name="Davidsen T.M."/>
            <person name="Wayne K.J."/>
            <person name="Tettelin H."/>
            <person name="Glass J.I."/>
            <person name="Rusch D."/>
            <person name="Podicherti R."/>
            <person name="Tsui H.-C.T."/>
            <person name="Winkler M.E."/>
        </authorList>
    </citation>
    <scope>NUCLEOTIDE SEQUENCE</scope>
</reference>
<feature type="non-terminal residue" evidence="1">
    <location>
        <position position="1"/>
    </location>
</feature>
<feature type="non-terminal residue" evidence="1">
    <location>
        <position position="269"/>
    </location>
</feature>
<dbReference type="Pfam" id="PF19494">
    <property type="entry name" value="DUF6029"/>
    <property type="match status" value="1"/>
</dbReference>
<evidence type="ECO:0000313" key="1">
    <source>
        <dbReference type="EMBL" id="SVA10556.1"/>
    </source>
</evidence>
<protein>
    <submittedName>
        <fullName evidence="1">Uncharacterized protein</fullName>
    </submittedName>
</protein>
<accession>A0A381T2X0</accession>
<dbReference type="InterPro" id="IPR046070">
    <property type="entry name" value="DUF6029"/>
</dbReference>
<dbReference type="AlphaFoldDB" id="A0A381T2X0"/>
<gene>
    <name evidence="1" type="ORF">METZ01_LOCUS63410</name>
</gene>
<dbReference type="EMBL" id="UINC01003946">
    <property type="protein sequence ID" value="SVA10556.1"/>
    <property type="molecule type" value="Genomic_DNA"/>
</dbReference>
<organism evidence="1">
    <name type="scientific">marine metagenome</name>
    <dbReference type="NCBI Taxonomy" id="408172"/>
    <lineage>
        <taxon>unclassified sequences</taxon>
        <taxon>metagenomes</taxon>
        <taxon>ecological metagenomes</taxon>
    </lineage>
</organism>